<protein>
    <submittedName>
        <fullName evidence="2">Uncharacterized protein</fullName>
    </submittedName>
</protein>
<evidence type="ECO:0000313" key="3">
    <source>
        <dbReference type="Proteomes" id="UP000243459"/>
    </source>
</evidence>
<dbReference type="EMBL" id="CM007384">
    <property type="protein sequence ID" value="ONK72383.1"/>
    <property type="molecule type" value="Genomic_DNA"/>
</dbReference>
<accession>A0A5P1F3S9</accession>
<dbReference type="OrthoDB" id="1927237at2759"/>
<proteinExistence type="predicted"/>
<dbReference type="AlphaFoldDB" id="A0A5P1F3S9"/>
<dbReference type="PANTHER" id="PTHR37766:SF1">
    <property type="entry name" value="OS01G0897100 PROTEIN"/>
    <property type="match status" value="1"/>
</dbReference>
<dbReference type="Gramene" id="ONK72383">
    <property type="protein sequence ID" value="ONK72383"/>
    <property type="gene ID" value="A4U43_C04F18840"/>
</dbReference>
<keyword evidence="3" id="KW-1185">Reference proteome</keyword>
<evidence type="ECO:0000256" key="1">
    <source>
        <dbReference type="SAM" id="MobiDB-lite"/>
    </source>
</evidence>
<gene>
    <name evidence="2" type="ORF">A4U43_C04F18840</name>
</gene>
<dbReference type="PANTHER" id="PTHR37766">
    <property type="entry name" value="OS01G0897100 PROTEIN"/>
    <property type="match status" value="1"/>
</dbReference>
<feature type="compositionally biased region" description="Basic residues" evidence="1">
    <location>
        <begin position="433"/>
        <end position="449"/>
    </location>
</feature>
<name>A0A5P1F3S9_ASPOF</name>
<evidence type="ECO:0000313" key="2">
    <source>
        <dbReference type="EMBL" id="ONK72383.1"/>
    </source>
</evidence>
<feature type="region of interest" description="Disordered" evidence="1">
    <location>
        <begin position="424"/>
        <end position="450"/>
    </location>
</feature>
<organism evidence="2 3">
    <name type="scientific">Asparagus officinalis</name>
    <name type="common">Garden asparagus</name>
    <dbReference type="NCBI Taxonomy" id="4686"/>
    <lineage>
        <taxon>Eukaryota</taxon>
        <taxon>Viridiplantae</taxon>
        <taxon>Streptophyta</taxon>
        <taxon>Embryophyta</taxon>
        <taxon>Tracheophyta</taxon>
        <taxon>Spermatophyta</taxon>
        <taxon>Magnoliopsida</taxon>
        <taxon>Liliopsida</taxon>
        <taxon>Asparagales</taxon>
        <taxon>Asparagaceae</taxon>
        <taxon>Asparagoideae</taxon>
        <taxon>Asparagus</taxon>
    </lineage>
</organism>
<dbReference type="Proteomes" id="UP000243459">
    <property type="component" value="Chromosome 4"/>
</dbReference>
<reference evidence="3" key="1">
    <citation type="journal article" date="2017" name="Nat. Commun.">
        <title>The asparagus genome sheds light on the origin and evolution of a young Y chromosome.</title>
        <authorList>
            <person name="Harkess A."/>
            <person name="Zhou J."/>
            <person name="Xu C."/>
            <person name="Bowers J.E."/>
            <person name="Van der Hulst R."/>
            <person name="Ayyampalayam S."/>
            <person name="Mercati F."/>
            <person name="Riccardi P."/>
            <person name="McKain M.R."/>
            <person name="Kakrana A."/>
            <person name="Tang H."/>
            <person name="Ray J."/>
            <person name="Groenendijk J."/>
            <person name="Arikit S."/>
            <person name="Mathioni S.M."/>
            <person name="Nakano M."/>
            <person name="Shan H."/>
            <person name="Telgmann-Rauber A."/>
            <person name="Kanno A."/>
            <person name="Yue Z."/>
            <person name="Chen H."/>
            <person name="Li W."/>
            <person name="Chen Y."/>
            <person name="Xu X."/>
            <person name="Zhang Y."/>
            <person name="Luo S."/>
            <person name="Chen H."/>
            <person name="Gao J."/>
            <person name="Mao Z."/>
            <person name="Pires J.C."/>
            <person name="Luo M."/>
            <person name="Kudrna D."/>
            <person name="Wing R.A."/>
            <person name="Meyers B.C."/>
            <person name="Yi K."/>
            <person name="Kong H."/>
            <person name="Lavrijsen P."/>
            <person name="Sunseri F."/>
            <person name="Falavigna A."/>
            <person name="Ye Y."/>
            <person name="Leebens-Mack J.H."/>
            <person name="Chen G."/>
        </authorList>
    </citation>
    <scope>NUCLEOTIDE SEQUENCE [LARGE SCALE GENOMIC DNA]</scope>
    <source>
        <strain evidence="3">cv. DH0086</strain>
    </source>
</reference>
<dbReference type="OMA" id="WLCNTIA"/>
<sequence>MVKLFLSPPVYSDLGNEGTAKERISLLQNLESIIGRVIKSGGRYEARIWLCNSISSIHTIDPRDQCGLFVDILRSKNSKQDVAPRVLQMVFEKRPEKVGPIIAKQSYMLEKFFKGNQKRILQWFDNFATTSESGHKKGARALSQFAFVNRDICWEELEWKGKHGQSPAVVATKPHYFYDLDVLKTVENFLEYVPDFWLSDELAESVKDGDILNLDVKYFVDKFIQLMYEEKLDDIWTVIEDFLEEIEFSFLSQNLLILLDESSLLTFLKSLGRLIRLNVKCKEYGYPSCWLENLLSKCNDFMSLDDFLLLNAVVSHGRQLLRVLGDEDHEEEKGNLEDLLRNAVVCSDADHWALMKECADMKEQVAIKWAGLQSWIIHYYLSKECRTQQSCESLFVENGISFRKSDEYSLVNSDGFSMLYSSNSDGEGVARKGGVKKRKRDRKKKRRKRYASEDNKAEELVEFEMFGGWQGLQSGGSSWFLSTDGFSCAWNTADLAEHLSRHCFSTWMKWVSSN</sequence>